<protein>
    <submittedName>
        <fullName evidence="2">von Willebrand factor type A domain-containing protein</fullName>
    </submittedName>
</protein>
<keyword evidence="3" id="KW-1185">Reference proteome</keyword>
<evidence type="ECO:0000313" key="3">
    <source>
        <dbReference type="Proteomes" id="UP000198724"/>
    </source>
</evidence>
<dbReference type="OrthoDB" id="9790144at2"/>
<organism evidence="2 3">
    <name type="scientific">Pontibacter chinhatensis</name>
    <dbReference type="NCBI Taxonomy" id="1436961"/>
    <lineage>
        <taxon>Bacteria</taxon>
        <taxon>Pseudomonadati</taxon>
        <taxon>Bacteroidota</taxon>
        <taxon>Cytophagia</taxon>
        <taxon>Cytophagales</taxon>
        <taxon>Hymenobacteraceae</taxon>
        <taxon>Pontibacter</taxon>
    </lineage>
</organism>
<dbReference type="PROSITE" id="PS50234">
    <property type="entry name" value="VWFA"/>
    <property type="match status" value="1"/>
</dbReference>
<dbReference type="STRING" id="1436961.SAMN05421739_10255"/>
<dbReference type="InterPro" id="IPR036465">
    <property type="entry name" value="vWFA_dom_sf"/>
</dbReference>
<name>A0A1I2QPE2_9BACT</name>
<dbReference type="EMBL" id="FOOT01000002">
    <property type="protein sequence ID" value="SFG29533.1"/>
    <property type="molecule type" value="Genomic_DNA"/>
</dbReference>
<reference evidence="3" key="1">
    <citation type="submission" date="2016-10" db="EMBL/GenBank/DDBJ databases">
        <authorList>
            <person name="Varghese N."/>
            <person name="Submissions S."/>
        </authorList>
    </citation>
    <scope>NUCLEOTIDE SEQUENCE [LARGE SCALE GENOMIC DNA]</scope>
    <source>
        <strain evidence="3">LP51</strain>
    </source>
</reference>
<evidence type="ECO:0000313" key="2">
    <source>
        <dbReference type="EMBL" id="SFG29533.1"/>
    </source>
</evidence>
<accession>A0A1I2QPE2</accession>
<feature type="domain" description="VWFA" evidence="1">
    <location>
        <begin position="7"/>
        <end position="201"/>
    </location>
</feature>
<proteinExistence type="predicted"/>
<dbReference type="Pfam" id="PF00092">
    <property type="entry name" value="VWA"/>
    <property type="match status" value="1"/>
</dbReference>
<gene>
    <name evidence="2" type="ORF">SAMN05421739_10255</name>
</gene>
<sequence length="213" mass="24096">MSTKKIHNLIILDESGSMQSIKTPTITGFNEVVQTVKGAKEKYPEQEHFISLFTFNGDGIKPKLFMVPIAALEEIDGNIYQPNSMTPLFDAIGISVNKLKYNLTEVKDYNVLVTILTDGYENASKEFTGSEVKKLVEELKSKGWTFTYIGANHDVEQVAMSISITNVLKFESNDSGTNSMWAKERSSRMNYLRKLSLNEDAQDNYFREDPQNN</sequence>
<evidence type="ECO:0000259" key="1">
    <source>
        <dbReference type="PROSITE" id="PS50234"/>
    </source>
</evidence>
<dbReference type="AlphaFoldDB" id="A0A1I2QPE2"/>
<dbReference type="Proteomes" id="UP000198724">
    <property type="component" value="Unassembled WGS sequence"/>
</dbReference>
<dbReference type="Gene3D" id="3.40.50.410">
    <property type="entry name" value="von Willebrand factor, type A domain"/>
    <property type="match status" value="1"/>
</dbReference>
<dbReference type="SUPFAM" id="SSF53300">
    <property type="entry name" value="vWA-like"/>
    <property type="match status" value="1"/>
</dbReference>
<dbReference type="InterPro" id="IPR002035">
    <property type="entry name" value="VWF_A"/>
</dbReference>
<dbReference type="RefSeq" id="WP_092099544.1">
    <property type="nucleotide sequence ID" value="NZ_FOOT01000002.1"/>
</dbReference>